<dbReference type="AlphaFoldDB" id="A0A4U5PD69"/>
<reference evidence="1 2" key="1">
    <citation type="journal article" date="2015" name="Genome Biol.">
        <title>Comparative genomics of Steinernema reveals deeply conserved gene regulatory networks.</title>
        <authorList>
            <person name="Dillman A.R."/>
            <person name="Macchietto M."/>
            <person name="Porter C.F."/>
            <person name="Rogers A."/>
            <person name="Williams B."/>
            <person name="Antoshechkin I."/>
            <person name="Lee M.M."/>
            <person name="Goodwin Z."/>
            <person name="Lu X."/>
            <person name="Lewis E.E."/>
            <person name="Goodrich-Blair H."/>
            <person name="Stock S.P."/>
            <person name="Adams B.J."/>
            <person name="Sternberg P.W."/>
            <person name="Mortazavi A."/>
        </authorList>
    </citation>
    <scope>NUCLEOTIDE SEQUENCE [LARGE SCALE GENOMIC DNA]</scope>
    <source>
        <strain evidence="1 2">ALL</strain>
    </source>
</reference>
<sequence length="86" mass="9407">MRSFLIFSINVAERAIARDFSIKIWSKSALSASKERTISSTALIAAHDLNQDPASSASISVKFTDERLNAMDFSDVAKPFRTVVVG</sequence>
<comment type="caution">
    <text evidence="1">The sequence shown here is derived from an EMBL/GenBank/DDBJ whole genome shotgun (WGS) entry which is preliminary data.</text>
</comment>
<evidence type="ECO:0000313" key="2">
    <source>
        <dbReference type="Proteomes" id="UP000298663"/>
    </source>
</evidence>
<accession>A0A4U5PD69</accession>
<reference evidence="1 2" key="2">
    <citation type="journal article" date="2019" name="G3 (Bethesda)">
        <title>Hybrid Assembly of the Genome of the Entomopathogenic Nematode Steinernema carpocapsae Identifies the X-Chromosome.</title>
        <authorList>
            <person name="Serra L."/>
            <person name="Macchietto M."/>
            <person name="Macias-Munoz A."/>
            <person name="McGill C.J."/>
            <person name="Rodriguez I.M."/>
            <person name="Rodriguez B."/>
            <person name="Murad R."/>
            <person name="Mortazavi A."/>
        </authorList>
    </citation>
    <scope>NUCLEOTIDE SEQUENCE [LARGE SCALE GENOMIC DNA]</scope>
    <source>
        <strain evidence="1 2">ALL</strain>
    </source>
</reference>
<name>A0A4U5PD69_STECR</name>
<protein>
    <submittedName>
        <fullName evidence="1">Uncharacterized protein</fullName>
    </submittedName>
</protein>
<gene>
    <name evidence="1" type="ORF">L596_008666</name>
</gene>
<evidence type="ECO:0000313" key="1">
    <source>
        <dbReference type="EMBL" id="TKR94377.1"/>
    </source>
</evidence>
<dbReference type="EMBL" id="AZBU02000002">
    <property type="protein sequence ID" value="TKR94377.1"/>
    <property type="molecule type" value="Genomic_DNA"/>
</dbReference>
<proteinExistence type="predicted"/>
<organism evidence="1 2">
    <name type="scientific">Steinernema carpocapsae</name>
    <name type="common">Entomopathogenic nematode</name>
    <dbReference type="NCBI Taxonomy" id="34508"/>
    <lineage>
        <taxon>Eukaryota</taxon>
        <taxon>Metazoa</taxon>
        <taxon>Ecdysozoa</taxon>
        <taxon>Nematoda</taxon>
        <taxon>Chromadorea</taxon>
        <taxon>Rhabditida</taxon>
        <taxon>Tylenchina</taxon>
        <taxon>Panagrolaimomorpha</taxon>
        <taxon>Strongyloidoidea</taxon>
        <taxon>Steinernematidae</taxon>
        <taxon>Steinernema</taxon>
    </lineage>
</organism>
<dbReference type="Proteomes" id="UP000298663">
    <property type="component" value="Unassembled WGS sequence"/>
</dbReference>
<keyword evidence="2" id="KW-1185">Reference proteome</keyword>